<dbReference type="KEGG" id="ril:CRIB_1990"/>
<keyword evidence="1" id="KW-1133">Transmembrane helix</keyword>
<dbReference type="AlphaFoldDB" id="A0A1V1I305"/>
<feature type="transmembrane region" description="Helical" evidence="1">
    <location>
        <begin position="122"/>
        <end position="146"/>
    </location>
</feature>
<keyword evidence="1" id="KW-0812">Transmembrane</keyword>
<dbReference type="EMBL" id="LN555523">
    <property type="protein sequence ID" value="CED94595.1"/>
    <property type="molecule type" value="Genomic_DNA"/>
</dbReference>
<organism evidence="2 3">
    <name type="scientific">Romboutsia ilealis</name>
    <dbReference type="NCBI Taxonomy" id="1115758"/>
    <lineage>
        <taxon>Bacteria</taxon>
        <taxon>Bacillati</taxon>
        <taxon>Bacillota</taxon>
        <taxon>Clostridia</taxon>
        <taxon>Peptostreptococcales</taxon>
        <taxon>Peptostreptococcaceae</taxon>
        <taxon>Romboutsia</taxon>
    </lineage>
</organism>
<name>A0A1V1I305_9FIRM</name>
<dbReference type="RefSeq" id="WP_180702100.1">
    <property type="nucleotide sequence ID" value="NZ_CAJUCR010000007.1"/>
</dbReference>
<accession>A0A1V1I305</accession>
<protein>
    <submittedName>
        <fullName evidence="2">Uncharacterized protein</fullName>
    </submittedName>
</protein>
<feature type="transmembrane region" description="Helical" evidence="1">
    <location>
        <begin position="6"/>
        <end position="30"/>
    </location>
</feature>
<evidence type="ECO:0000313" key="3">
    <source>
        <dbReference type="Proteomes" id="UP000245622"/>
    </source>
</evidence>
<feature type="transmembrane region" description="Helical" evidence="1">
    <location>
        <begin position="60"/>
        <end position="77"/>
    </location>
</feature>
<keyword evidence="1" id="KW-0472">Membrane</keyword>
<reference evidence="2 3" key="1">
    <citation type="submission" date="2014-04" db="EMBL/GenBank/DDBJ databases">
        <authorList>
            <person name="Hornung B.V."/>
        </authorList>
    </citation>
    <scope>NUCLEOTIDE SEQUENCE [LARGE SCALE GENOMIC DNA]</scope>
    <source>
        <strain evidence="2 3">CRIB</strain>
    </source>
</reference>
<feature type="transmembrane region" description="Helical" evidence="1">
    <location>
        <begin position="37"/>
        <end position="54"/>
    </location>
</feature>
<feature type="transmembrane region" description="Helical" evidence="1">
    <location>
        <begin position="89"/>
        <end position="110"/>
    </location>
</feature>
<sequence>MLESSLVYIFTRTFPESLILVLSGVILLGINIDKKKIFKYGIILGIIIGIIRLLPITFGVHSVLSMIALCIILLKCARNDIVKSMVSTCLVWISLALSEGIYILIATSLLNINVERLTDNTTLQGAIITLPSLLIMFLIVLLLRYIKDNILKFKIRG</sequence>
<keyword evidence="3" id="KW-1185">Reference proteome</keyword>
<dbReference type="GeneID" id="82206015"/>
<gene>
    <name evidence="2" type="ORF">CRIB_1990</name>
</gene>
<proteinExistence type="predicted"/>
<evidence type="ECO:0000256" key="1">
    <source>
        <dbReference type="SAM" id="Phobius"/>
    </source>
</evidence>
<dbReference type="Proteomes" id="UP000245622">
    <property type="component" value="Chromosome 1"/>
</dbReference>
<evidence type="ECO:0000313" key="2">
    <source>
        <dbReference type="EMBL" id="CED94595.1"/>
    </source>
</evidence>